<accession>A0A6G0I587</accession>
<evidence type="ECO:0000256" key="1">
    <source>
        <dbReference type="ARBA" id="ARBA00004157"/>
    </source>
</evidence>
<organism evidence="3 4">
    <name type="scientific">Larimichthys crocea</name>
    <name type="common">Large yellow croaker</name>
    <name type="synonym">Pseudosciaena crocea</name>
    <dbReference type="NCBI Taxonomy" id="215358"/>
    <lineage>
        <taxon>Eukaryota</taxon>
        <taxon>Metazoa</taxon>
        <taxon>Chordata</taxon>
        <taxon>Craniata</taxon>
        <taxon>Vertebrata</taxon>
        <taxon>Euteleostomi</taxon>
        <taxon>Actinopterygii</taxon>
        <taxon>Neopterygii</taxon>
        <taxon>Teleostei</taxon>
        <taxon>Neoteleostei</taxon>
        <taxon>Acanthomorphata</taxon>
        <taxon>Eupercaria</taxon>
        <taxon>Sciaenidae</taxon>
        <taxon>Larimichthys</taxon>
    </lineage>
</organism>
<feature type="compositionally biased region" description="Low complexity" evidence="2">
    <location>
        <begin position="68"/>
        <end position="78"/>
    </location>
</feature>
<sequence length="215" mass="24098">MAGLWRSYQALMTRYPWTVQIVTAEPETVEEGEGCPCQERASCKRETKAAKKEPAAAKQKKKSEKTEASAVKSKAKASTPKKDAEPEPRPQPIRLRPRLEVRKANVTKEEKAASAKTRSKLLVDKKSKAEKAEKKSVKEAQDKVKEPAQTKESQTEDNTTEKKKTGQRYFQCIYIPGKHAQYPLRPFTPAMSPTVMSPALKSMLDQHRAARTSGQ</sequence>
<reference evidence="3 4" key="1">
    <citation type="submission" date="2019-07" db="EMBL/GenBank/DDBJ databases">
        <title>Chromosome genome assembly for large yellow croaker.</title>
        <authorList>
            <person name="Xiao S."/>
        </authorList>
    </citation>
    <scope>NUCLEOTIDE SEQUENCE [LARGE SCALE GENOMIC DNA]</scope>
    <source>
        <strain evidence="3">JMULYC20181020</strain>
        <tissue evidence="3">Muscle</tissue>
    </source>
</reference>
<evidence type="ECO:0000313" key="4">
    <source>
        <dbReference type="Proteomes" id="UP000424527"/>
    </source>
</evidence>
<dbReference type="EMBL" id="REGW02000014">
    <property type="protein sequence ID" value="KAE8286517.1"/>
    <property type="molecule type" value="Genomic_DNA"/>
</dbReference>
<feature type="compositionally biased region" description="Basic and acidic residues" evidence="2">
    <location>
        <begin position="97"/>
        <end position="113"/>
    </location>
</feature>
<dbReference type="GO" id="GO:0033017">
    <property type="term" value="C:sarcoplasmic reticulum membrane"/>
    <property type="evidence" value="ECO:0007669"/>
    <property type="project" value="UniProtKB-SubCell"/>
</dbReference>
<dbReference type="GO" id="GO:0005102">
    <property type="term" value="F:signaling receptor binding"/>
    <property type="evidence" value="ECO:0007669"/>
    <property type="project" value="InterPro"/>
</dbReference>
<comment type="subcellular location">
    <subcellularLocation>
        <location evidence="1">Sarcoplasmic reticulum membrane</location>
        <topology evidence="1">Single-pass type II membrane protein</topology>
    </subcellularLocation>
</comment>
<proteinExistence type="predicted"/>
<keyword evidence="4" id="KW-1185">Reference proteome</keyword>
<feature type="compositionally biased region" description="Basic and acidic residues" evidence="2">
    <location>
        <begin position="121"/>
        <end position="149"/>
    </location>
</feature>
<dbReference type="AlphaFoldDB" id="A0A6G0I587"/>
<dbReference type="PANTHER" id="PTHR14106">
    <property type="entry name" value="TRIADIN"/>
    <property type="match status" value="1"/>
</dbReference>
<feature type="region of interest" description="Disordered" evidence="2">
    <location>
        <begin position="26"/>
        <end position="167"/>
    </location>
</feature>
<comment type="caution">
    <text evidence="3">The sequence shown here is derived from an EMBL/GenBank/DDBJ whole genome shotgun (WGS) entry which is preliminary data.</text>
</comment>
<evidence type="ECO:0000313" key="3">
    <source>
        <dbReference type="EMBL" id="KAE8286517.1"/>
    </source>
</evidence>
<dbReference type="InterPro" id="IPR010798">
    <property type="entry name" value="Triadin"/>
</dbReference>
<evidence type="ECO:0000256" key="2">
    <source>
        <dbReference type="SAM" id="MobiDB-lite"/>
    </source>
</evidence>
<gene>
    <name evidence="3" type="ORF">D5F01_LYC14452</name>
</gene>
<dbReference type="PANTHER" id="PTHR14106:SF0">
    <property type="entry name" value="TRIADIN"/>
    <property type="match status" value="1"/>
</dbReference>
<feature type="compositionally biased region" description="Basic and acidic residues" evidence="2">
    <location>
        <begin position="41"/>
        <end position="55"/>
    </location>
</feature>
<name>A0A6G0I587_LARCR</name>
<protein>
    <submittedName>
        <fullName evidence="3">Uncharacterized protein</fullName>
    </submittedName>
</protein>
<dbReference type="Proteomes" id="UP000424527">
    <property type="component" value="Unassembled WGS sequence"/>
</dbReference>